<dbReference type="Gene3D" id="3.20.20.370">
    <property type="entry name" value="Glycoside hydrolase/deacetylase"/>
    <property type="match status" value="1"/>
</dbReference>
<accession>A0A645CIZ6</accession>
<comment type="caution">
    <text evidence="2">The sequence shown here is derived from an EMBL/GenBank/DDBJ whole genome shotgun (WGS) entry which is preliminary data.</text>
</comment>
<sequence length="268" mass="30695">MKKRERIPALISFDAEEFDLPKEYGAAISPEEQNAVSAEGTAALLDFLDREAMGTATFFVTVRFARDNPVLVRRMVQGGHELASHGMSHSDFKLGDLAESRRMLSEIGECPVTGFRPARLLAVDKQAIADAGYRYESALNPVWIPGRYNHFFAPLKPFRESCGLWQIPVTAIGGIRFPLFWLSFKTLPLGLYCRLARFAARCNGVFNLYTHPWEYNKRSRSSCWNVPRYITRHAGYEQMLRLAWLRHQLARDCAFMTFSAYLDRKERS</sequence>
<evidence type="ECO:0000313" key="2">
    <source>
        <dbReference type="EMBL" id="MPM76921.1"/>
    </source>
</evidence>
<protein>
    <recommendedName>
        <fullName evidence="1">NodB homology domain-containing protein</fullName>
    </recommendedName>
</protein>
<gene>
    <name evidence="2" type="ORF">SDC9_123920</name>
</gene>
<dbReference type="SUPFAM" id="SSF88713">
    <property type="entry name" value="Glycoside hydrolase/deacetylase"/>
    <property type="match status" value="1"/>
</dbReference>
<proteinExistence type="predicted"/>
<reference evidence="2" key="1">
    <citation type="submission" date="2019-08" db="EMBL/GenBank/DDBJ databases">
        <authorList>
            <person name="Kucharzyk K."/>
            <person name="Murdoch R.W."/>
            <person name="Higgins S."/>
            <person name="Loffler F."/>
        </authorList>
    </citation>
    <scope>NUCLEOTIDE SEQUENCE</scope>
</reference>
<dbReference type="AlphaFoldDB" id="A0A645CIZ6"/>
<feature type="domain" description="NodB homology" evidence="1">
    <location>
        <begin position="38"/>
        <end position="109"/>
    </location>
</feature>
<dbReference type="InterPro" id="IPR002509">
    <property type="entry name" value="NODB_dom"/>
</dbReference>
<dbReference type="GO" id="GO:0005975">
    <property type="term" value="P:carbohydrate metabolic process"/>
    <property type="evidence" value="ECO:0007669"/>
    <property type="project" value="InterPro"/>
</dbReference>
<dbReference type="PANTHER" id="PTHR10587">
    <property type="entry name" value="GLYCOSYL TRANSFERASE-RELATED"/>
    <property type="match status" value="1"/>
</dbReference>
<dbReference type="Pfam" id="PF01522">
    <property type="entry name" value="Polysacc_deac_1"/>
    <property type="match status" value="1"/>
</dbReference>
<dbReference type="InterPro" id="IPR011330">
    <property type="entry name" value="Glyco_hydro/deAcase_b/a-brl"/>
</dbReference>
<dbReference type="InterPro" id="IPR050248">
    <property type="entry name" value="Polysacc_deacetylase_ArnD"/>
</dbReference>
<dbReference type="EMBL" id="VSSQ01027596">
    <property type="protein sequence ID" value="MPM76921.1"/>
    <property type="molecule type" value="Genomic_DNA"/>
</dbReference>
<name>A0A645CIZ6_9ZZZZ</name>
<dbReference type="GO" id="GO:0016810">
    <property type="term" value="F:hydrolase activity, acting on carbon-nitrogen (but not peptide) bonds"/>
    <property type="evidence" value="ECO:0007669"/>
    <property type="project" value="InterPro"/>
</dbReference>
<evidence type="ECO:0000259" key="1">
    <source>
        <dbReference type="Pfam" id="PF01522"/>
    </source>
</evidence>
<dbReference type="PANTHER" id="PTHR10587:SF137">
    <property type="entry name" value="4-DEOXY-4-FORMAMIDO-L-ARABINOSE-PHOSPHOUNDECAPRENOL DEFORMYLASE ARND-RELATED"/>
    <property type="match status" value="1"/>
</dbReference>
<organism evidence="2">
    <name type="scientific">bioreactor metagenome</name>
    <dbReference type="NCBI Taxonomy" id="1076179"/>
    <lineage>
        <taxon>unclassified sequences</taxon>
        <taxon>metagenomes</taxon>
        <taxon>ecological metagenomes</taxon>
    </lineage>
</organism>